<evidence type="ECO:0000313" key="14">
    <source>
        <dbReference type="Proteomes" id="UP000179057"/>
    </source>
</evidence>
<dbReference type="GO" id="GO:0070475">
    <property type="term" value="P:rRNA base methylation"/>
    <property type="evidence" value="ECO:0007669"/>
    <property type="project" value="TreeGrafter"/>
</dbReference>
<dbReference type="EMBL" id="MGIV01000018">
    <property type="protein sequence ID" value="OGM94020.1"/>
    <property type="molecule type" value="Genomic_DNA"/>
</dbReference>
<dbReference type="PANTHER" id="PTHR30027">
    <property type="entry name" value="RIBOSOMAL RNA SMALL SUBUNIT METHYLTRANSFERASE E"/>
    <property type="match status" value="1"/>
</dbReference>
<keyword evidence="6 10" id="KW-0808">Transferase</keyword>
<keyword evidence="4 10" id="KW-0698">rRNA processing</keyword>
<keyword evidence="5 10" id="KW-0489">Methyltransferase</keyword>
<evidence type="ECO:0000256" key="1">
    <source>
        <dbReference type="ARBA" id="ARBA00004496"/>
    </source>
</evidence>
<evidence type="ECO:0000259" key="12">
    <source>
        <dbReference type="Pfam" id="PF20260"/>
    </source>
</evidence>
<evidence type="ECO:0000256" key="5">
    <source>
        <dbReference type="ARBA" id="ARBA00022603"/>
    </source>
</evidence>
<evidence type="ECO:0000256" key="3">
    <source>
        <dbReference type="ARBA" id="ARBA00022490"/>
    </source>
</evidence>
<dbReference type="SUPFAM" id="SSF75217">
    <property type="entry name" value="alpha/beta knot"/>
    <property type="match status" value="1"/>
</dbReference>
<dbReference type="InterPro" id="IPR046886">
    <property type="entry name" value="RsmE_MTase_dom"/>
</dbReference>
<comment type="function">
    <text evidence="8 10">Specifically methylates the N3 position of the uracil ring of uridine 1498 (m3U1498) in 16S rRNA. Acts on the fully assembled 30S ribosomal subunit.</text>
</comment>
<feature type="domain" description="Ribosomal RNA small subunit methyltransferase E methyltransferase" evidence="11">
    <location>
        <begin position="78"/>
        <end position="228"/>
    </location>
</feature>
<dbReference type="GO" id="GO:0005737">
    <property type="term" value="C:cytoplasm"/>
    <property type="evidence" value="ECO:0007669"/>
    <property type="project" value="UniProtKB-SubCell"/>
</dbReference>
<dbReference type="NCBIfam" id="TIGR00046">
    <property type="entry name" value="RsmE family RNA methyltransferase"/>
    <property type="match status" value="1"/>
</dbReference>
<keyword evidence="3 10" id="KW-0963">Cytoplasm</keyword>
<dbReference type="AlphaFoldDB" id="A0A1F8DZW6"/>
<sequence>MRLHRFIGNFDCSGERIEITDADVVNQILRVLRLGVGDRLILSDGVGNECIGEIADRQKERLTIHVVERYKNANEPAVTSVLYCAILKRENFELVVQKATEIGVSEIVPLITERTVKLDIKEDRLRKIIAEAAEQSGRGRLPILHAPMQFADALSDAKRNVVNLFFALSEATIETVDLHGKQSRGIFIGPEGGWTEEETAAARGAGCAVVSVGPLTLRAETAAIVAAYIATRE</sequence>
<dbReference type="Gene3D" id="3.40.1280.10">
    <property type="match status" value="1"/>
</dbReference>
<organism evidence="13 14">
    <name type="scientific">Candidatus Wolfebacteria bacterium RIFOXYD1_FULL_48_65</name>
    <dbReference type="NCBI Taxonomy" id="1802561"/>
    <lineage>
        <taxon>Bacteria</taxon>
        <taxon>Candidatus Wolfeibacteriota</taxon>
    </lineage>
</organism>
<name>A0A1F8DZW6_9BACT</name>
<evidence type="ECO:0000256" key="8">
    <source>
        <dbReference type="ARBA" id="ARBA00025699"/>
    </source>
</evidence>
<accession>A0A1F8DZW6</accession>
<protein>
    <recommendedName>
        <fullName evidence="10">Ribosomal RNA small subunit methyltransferase E</fullName>
        <ecNumber evidence="10">2.1.1.193</ecNumber>
    </recommendedName>
</protein>
<dbReference type="PANTHER" id="PTHR30027:SF3">
    <property type="entry name" value="16S RRNA (URACIL(1498)-N(3))-METHYLTRANSFERASE"/>
    <property type="match status" value="1"/>
</dbReference>
<dbReference type="GO" id="GO:0070042">
    <property type="term" value="F:rRNA (uridine-N3-)-methyltransferase activity"/>
    <property type="evidence" value="ECO:0007669"/>
    <property type="project" value="TreeGrafter"/>
</dbReference>
<comment type="similarity">
    <text evidence="2 10">Belongs to the RNA methyltransferase RsmE family.</text>
</comment>
<evidence type="ECO:0000256" key="7">
    <source>
        <dbReference type="ARBA" id="ARBA00022691"/>
    </source>
</evidence>
<evidence type="ECO:0000256" key="4">
    <source>
        <dbReference type="ARBA" id="ARBA00022552"/>
    </source>
</evidence>
<feature type="domain" description="Ribosomal RNA small subunit methyltransferase E PUA-like" evidence="12">
    <location>
        <begin position="23"/>
        <end position="66"/>
    </location>
</feature>
<dbReference type="Pfam" id="PF20260">
    <property type="entry name" value="PUA_4"/>
    <property type="match status" value="1"/>
</dbReference>
<evidence type="ECO:0000256" key="2">
    <source>
        <dbReference type="ARBA" id="ARBA00005528"/>
    </source>
</evidence>
<dbReference type="InterPro" id="IPR029026">
    <property type="entry name" value="tRNA_m1G_MTases_N"/>
</dbReference>
<dbReference type="InterPro" id="IPR029028">
    <property type="entry name" value="Alpha/beta_knot_MTases"/>
</dbReference>
<dbReference type="InterPro" id="IPR015947">
    <property type="entry name" value="PUA-like_sf"/>
</dbReference>
<evidence type="ECO:0000313" key="13">
    <source>
        <dbReference type="EMBL" id="OGM94020.1"/>
    </source>
</evidence>
<dbReference type="EC" id="2.1.1.193" evidence="10"/>
<dbReference type="Proteomes" id="UP000179057">
    <property type="component" value="Unassembled WGS sequence"/>
</dbReference>
<comment type="catalytic activity">
    <reaction evidence="9 10">
        <text>uridine(1498) in 16S rRNA + S-adenosyl-L-methionine = N(3)-methyluridine(1498) in 16S rRNA + S-adenosyl-L-homocysteine + H(+)</text>
        <dbReference type="Rhea" id="RHEA:42920"/>
        <dbReference type="Rhea" id="RHEA-COMP:10283"/>
        <dbReference type="Rhea" id="RHEA-COMP:10284"/>
        <dbReference type="ChEBI" id="CHEBI:15378"/>
        <dbReference type="ChEBI" id="CHEBI:57856"/>
        <dbReference type="ChEBI" id="CHEBI:59789"/>
        <dbReference type="ChEBI" id="CHEBI:65315"/>
        <dbReference type="ChEBI" id="CHEBI:74502"/>
        <dbReference type="EC" id="2.1.1.193"/>
    </reaction>
</comment>
<dbReference type="PIRSF" id="PIRSF015601">
    <property type="entry name" value="MTase_slr0722"/>
    <property type="match status" value="1"/>
</dbReference>
<comment type="subcellular location">
    <subcellularLocation>
        <location evidence="1 10">Cytoplasm</location>
    </subcellularLocation>
</comment>
<proteinExistence type="inferred from homology"/>
<comment type="caution">
    <text evidence="13">The sequence shown here is derived from an EMBL/GenBank/DDBJ whole genome shotgun (WGS) entry which is preliminary data.</text>
</comment>
<evidence type="ECO:0000256" key="6">
    <source>
        <dbReference type="ARBA" id="ARBA00022679"/>
    </source>
</evidence>
<evidence type="ECO:0000259" key="11">
    <source>
        <dbReference type="Pfam" id="PF04452"/>
    </source>
</evidence>
<dbReference type="InterPro" id="IPR046887">
    <property type="entry name" value="RsmE_PUA-like"/>
</dbReference>
<evidence type="ECO:0000256" key="9">
    <source>
        <dbReference type="ARBA" id="ARBA00047944"/>
    </source>
</evidence>
<dbReference type="CDD" id="cd18084">
    <property type="entry name" value="RsmE-like"/>
    <property type="match status" value="1"/>
</dbReference>
<keyword evidence="7 10" id="KW-0949">S-adenosyl-L-methionine</keyword>
<dbReference type="Pfam" id="PF04452">
    <property type="entry name" value="Methyltrans_RNA"/>
    <property type="match status" value="1"/>
</dbReference>
<dbReference type="InterPro" id="IPR006700">
    <property type="entry name" value="RsmE"/>
</dbReference>
<evidence type="ECO:0000256" key="10">
    <source>
        <dbReference type="PIRNR" id="PIRNR015601"/>
    </source>
</evidence>
<dbReference type="SUPFAM" id="SSF88697">
    <property type="entry name" value="PUA domain-like"/>
    <property type="match status" value="1"/>
</dbReference>
<gene>
    <name evidence="13" type="ORF">A2610_03855</name>
</gene>
<reference evidence="13 14" key="1">
    <citation type="journal article" date="2016" name="Nat. Commun.">
        <title>Thousands of microbial genomes shed light on interconnected biogeochemical processes in an aquifer system.</title>
        <authorList>
            <person name="Anantharaman K."/>
            <person name="Brown C.T."/>
            <person name="Hug L.A."/>
            <person name="Sharon I."/>
            <person name="Castelle C.J."/>
            <person name="Probst A.J."/>
            <person name="Thomas B.C."/>
            <person name="Singh A."/>
            <person name="Wilkins M.J."/>
            <person name="Karaoz U."/>
            <person name="Brodie E.L."/>
            <person name="Williams K.H."/>
            <person name="Hubbard S.S."/>
            <person name="Banfield J.F."/>
        </authorList>
    </citation>
    <scope>NUCLEOTIDE SEQUENCE [LARGE SCALE GENOMIC DNA]</scope>
</reference>